<dbReference type="EMBL" id="PQXH01000050">
    <property type="protein sequence ID" value="TGO14627.1"/>
    <property type="molecule type" value="Genomic_DNA"/>
</dbReference>
<evidence type="ECO:0000313" key="3">
    <source>
        <dbReference type="Proteomes" id="UP000297777"/>
    </source>
</evidence>
<dbReference type="OrthoDB" id="3563423at2759"/>
<feature type="compositionally biased region" description="Gly residues" evidence="1">
    <location>
        <begin position="1"/>
        <end position="10"/>
    </location>
</feature>
<dbReference type="AlphaFoldDB" id="A0A4Z1F0P2"/>
<dbReference type="Proteomes" id="UP000297777">
    <property type="component" value="Unassembled WGS sequence"/>
</dbReference>
<evidence type="ECO:0000313" key="2">
    <source>
        <dbReference type="EMBL" id="TGO14627.1"/>
    </source>
</evidence>
<comment type="caution">
    <text evidence="2">The sequence shown here is derived from an EMBL/GenBank/DDBJ whole genome shotgun (WGS) entry which is preliminary data.</text>
</comment>
<reference evidence="2 3" key="1">
    <citation type="submission" date="2017-12" db="EMBL/GenBank/DDBJ databases">
        <title>Comparative genomics of Botrytis spp.</title>
        <authorList>
            <person name="Valero-Jimenez C.A."/>
            <person name="Tapia P."/>
            <person name="Veloso J."/>
            <person name="Silva-Moreno E."/>
            <person name="Staats M."/>
            <person name="Valdes J.H."/>
            <person name="Van Kan J.A.L."/>
        </authorList>
    </citation>
    <scope>NUCLEOTIDE SEQUENCE [LARGE SCALE GENOMIC DNA]</scope>
    <source>
        <strain evidence="2 3">Bt9001</strain>
    </source>
</reference>
<sequence>MPSQGSGQGSGPDPSQKKRTRLNTFAQLKNKTNTPKAQAASDAERDAKRSGFNGIYEVLEDDTSRMEADPKIQAEKKEHDEKIEKERLRLRRQEIEKSIADYRAKQNREEEELKRNGNSSAVSGEKKRSSRKSGSSSMYKSKGKGTVKKPVT</sequence>
<evidence type="ECO:0000256" key="1">
    <source>
        <dbReference type="SAM" id="MobiDB-lite"/>
    </source>
</evidence>
<protein>
    <submittedName>
        <fullName evidence="2">Uncharacterized protein</fullName>
    </submittedName>
</protein>
<accession>A0A4Z1F0P2</accession>
<gene>
    <name evidence="2" type="ORF">BTUL_0050g00220</name>
</gene>
<name>A0A4Z1F0P2_9HELO</name>
<feature type="compositionally biased region" description="Basic and acidic residues" evidence="1">
    <location>
        <begin position="106"/>
        <end position="115"/>
    </location>
</feature>
<feature type="region of interest" description="Disordered" evidence="1">
    <location>
        <begin position="25"/>
        <end position="85"/>
    </location>
</feature>
<feature type="compositionally biased region" description="Basic residues" evidence="1">
    <location>
        <begin position="141"/>
        <end position="152"/>
    </location>
</feature>
<feature type="region of interest" description="Disordered" evidence="1">
    <location>
        <begin position="1"/>
        <end position="20"/>
    </location>
</feature>
<keyword evidence="3" id="KW-1185">Reference proteome</keyword>
<feature type="compositionally biased region" description="Polar residues" evidence="1">
    <location>
        <begin position="25"/>
        <end position="36"/>
    </location>
</feature>
<organism evidence="2 3">
    <name type="scientific">Botrytis tulipae</name>
    <dbReference type="NCBI Taxonomy" id="87230"/>
    <lineage>
        <taxon>Eukaryota</taxon>
        <taxon>Fungi</taxon>
        <taxon>Dikarya</taxon>
        <taxon>Ascomycota</taxon>
        <taxon>Pezizomycotina</taxon>
        <taxon>Leotiomycetes</taxon>
        <taxon>Helotiales</taxon>
        <taxon>Sclerotiniaceae</taxon>
        <taxon>Botrytis</taxon>
    </lineage>
</organism>
<feature type="region of interest" description="Disordered" evidence="1">
    <location>
        <begin position="106"/>
        <end position="152"/>
    </location>
</feature>
<proteinExistence type="predicted"/>
<feature type="compositionally biased region" description="Basic and acidic residues" evidence="1">
    <location>
        <begin position="62"/>
        <end position="85"/>
    </location>
</feature>